<evidence type="ECO:0000313" key="4">
    <source>
        <dbReference type="Proteomes" id="UP000264036"/>
    </source>
</evidence>
<dbReference type="Gene3D" id="3.40.190.10">
    <property type="entry name" value="Periplasmic binding protein-like II"/>
    <property type="match status" value="1"/>
</dbReference>
<dbReference type="EMBL" id="DOEK01000028">
    <property type="protein sequence ID" value="HBP29927.1"/>
    <property type="molecule type" value="Genomic_DNA"/>
</dbReference>
<protein>
    <submittedName>
        <fullName evidence="3">Tripartite tricarboxylate transporter substrate binding protein</fullName>
    </submittedName>
</protein>
<feature type="chain" id="PRO_5016851263" evidence="2">
    <location>
        <begin position="27"/>
        <end position="329"/>
    </location>
</feature>
<evidence type="ECO:0000313" key="3">
    <source>
        <dbReference type="EMBL" id="HBP29927.1"/>
    </source>
</evidence>
<gene>
    <name evidence="3" type="ORF">DD666_10990</name>
</gene>
<dbReference type="PANTHER" id="PTHR42928:SF5">
    <property type="entry name" value="BLR1237 PROTEIN"/>
    <property type="match status" value="1"/>
</dbReference>
<comment type="caution">
    <text evidence="3">The sequence shown here is derived from an EMBL/GenBank/DDBJ whole genome shotgun (WGS) entry which is preliminary data.</text>
</comment>
<accession>A0A356LG18</accession>
<proteinExistence type="inferred from homology"/>
<evidence type="ECO:0000256" key="1">
    <source>
        <dbReference type="ARBA" id="ARBA00006987"/>
    </source>
</evidence>
<feature type="signal peptide" evidence="2">
    <location>
        <begin position="1"/>
        <end position="26"/>
    </location>
</feature>
<comment type="similarity">
    <text evidence="1">Belongs to the UPF0065 (bug) family.</text>
</comment>
<evidence type="ECO:0000256" key="2">
    <source>
        <dbReference type="SAM" id="SignalP"/>
    </source>
</evidence>
<dbReference type="PANTHER" id="PTHR42928">
    <property type="entry name" value="TRICARBOXYLATE-BINDING PROTEIN"/>
    <property type="match status" value="1"/>
</dbReference>
<keyword evidence="2" id="KW-0732">Signal</keyword>
<dbReference type="SUPFAM" id="SSF53850">
    <property type="entry name" value="Periplasmic binding protein-like II"/>
    <property type="match status" value="1"/>
</dbReference>
<dbReference type="PIRSF" id="PIRSF017082">
    <property type="entry name" value="YflP"/>
    <property type="match status" value="1"/>
</dbReference>
<dbReference type="AlphaFoldDB" id="A0A356LG18"/>
<dbReference type="Pfam" id="PF03401">
    <property type="entry name" value="TctC"/>
    <property type="match status" value="1"/>
</dbReference>
<dbReference type="PROSITE" id="PS51257">
    <property type="entry name" value="PROKAR_LIPOPROTEIN"/>
    <property type="match status" value="1"/>
</dbReference>
<dbReference type="Proteomes" id="UP000264036">
    <property type="component" value="Unassembled WGS sequence"/>
</dbReference>
<dbReference type="InterPro" id="IPR005064">
    <property type="entry name" value="BUG"/>
</dbReference>
<dbReference type="Gene3D" id="3.40.190.150">
    <property type="entry name" value="Bordetella uptake gene, domain 1"/>
    <property type="match status" value="1"/>
</dbReference>
<dbReference type="CDD" id="cd07012">
    <property type="entry name" value="PBP2_Bug_TTT"/>
    <property type="match status" value="1"/>
</dbReference>
<reference evidence="3 4" key="1">
    <citation type="journal article" date="2018" name="Nat. Biotechnol.">
        <title>A standardized bacterial taxonomy based on genome phylogeny substantially revises the tree of life.</title>
        <authorList>
            <person name="Parks D.H."/>
            <person name="Chuvochina M."/>
            <person name="Waite D.W."/>
            <person name="Rinke C."/>
            <person name="Skarshewski A."/>
            <person name="Chaumeil P.A."/>
            <person name="Hugenholtz P."/>
        </authorList>
    </citation>
    <scope>NUCLEOTIDE SEQUENCE [LARGE SCALE GENOMIC DNA]</scope>
    <source>
        <strain evidence="3">UBA10707</strain>
    </source>
</reference>
<name>A0A356LG18_9BURK</name>
<dbReference type="InterPro" id="IPR042100">
    <property type="entry name" value="Bug_dom1"/>
</dbReference>
<sequence length="329" mass="35009">MFRIIPQVLALLMLSASSCLMAFAHAETGQWPQKPVSFVLPSAAGGSPDVLSRLVMNQVSQQMNATFVVENRPGAAGSIGMVQLKRAAADGYTIGYGNINTLAVNRSLFNTLNYDVQADFAPVIHLFNLYNVLIVPADSSVKSVTDLIEKARKAPNKLSYGASGVGTTGHMGGELFKSLAKIEVQFIPYTGGPAALQDLVGGRLDFMFTNSSEAMPMIKSGKVRALGVSSLKRLELLPEVPTLDEAGVKGYETVAWGGVVAPNGTPGEIIQTLNKALGNALRAPEVLKGLALLGAEPVGGSPEQFTRLIDLETRKWRQIIETAGIEKLN</sequence>
<organism evidence="3 4">
    <name type="scientific">Advenella kashmirensis</name>
    <dbReference type="NCBI Taxonomy" id="310575"/>
    <lineage>
        <taxon>Bacteria</taxon>
        <taxon>Pseudomonadati</taxon>
        <taxon>Pseudomonadota</taxon>
        <taxon>Betaproteobacteria</taxon>
        <taxon>Burkholderiales</taxon>
        <taxon>Alcaligenaceae</taxon>
    </lineage>
</organism>